<reference evidence="3" key="1">
    <citation type="journal article" date="2019" name="Int. J. Syst. Evol. Microbiol.">
        <title>The Global Catalogue of Microorganisms (GCM) 10K type strain sequencing project: providing services to taxonomists for standard genome sequencing and annotation.</title>
        <authorList>
            <consortium name="The Broad Institute Genomics Platform"/>
            <consortium name="The Broad Institute Genome Sequencing Center for Infectious Disease"/>
            <person name="Wu L."/>
            <person name="Ma J."/>
        </authorList>
    </citation>
    <scope>NUCLEOTIDE SEQUENCE [LARGE SCALE GENOMIC DNA]</scope>
    <source>
        <strain evidence="3">JCM 13006</strain>
    </source>
</reference>
<proteinExistence type="predicted"/>
<comment type="caution">
    <text evidence="2">The sequence shown here is derived from an EMBL/GenBank/DDBJ whole genome shotgun (WGS) entry which is preliminary data.</text>
</comment>
<evidence type="ECO:0000313" key="3">
    <source>
        <dbReference type="Proteomes" id="UP001501752"/>
    </source>
</evidence>
<dbReference type="Proteomes" id="UP001501752">
    <property type="component" value="Unassembled WGS sequence"/>
</dbReference>
<keyword evidence="3" id="KW-1185">Reference proteome</keyword>
<gene>
    <name evidence="2" type="ORF">GCM10023235_66610</name>
</gene>
<evidence type="ECO:0000256" key="1">
    <source>
        <dbReference type="SAM" id="MobiDB-lite"/>
    </source>
</evidence>
<feature type="region of interest" description="Disordered" evidence="1">
    <location>
        <begin position="1"/>
        <end position="109"/>
    </location>
</feature>
<dbReference type="EMBL" id="BAABIS010000001">
    <property type="protein sequence ID" value="GAA4877345.1"/>
    <property type="molecule type" value="Genomic_DNA"/>
</dbReference>
<organism evidence="2 3">
    <name type="scientific">Kitasatospora terrestris</name>
    <dbReference type="NCBI Taxonomy" id="258051"/>
    <lineage>
        <taxon>Bacteria</taxon>
        <taxon>Bacillati</taxon>
        <taxon>Actinomycetota</taxon>
        <taxon>Actinomycetes</taxon>
        <taxon>Kitasatosporales</taxon>
        <taxon>Streptomycetaceae</taxon>
        <taxon>Kitasatospora</taxon>
    </lineage>
</organism>
<accession>A0ABP9EHY1</accession>
<evidence type="ECO:0000313" key="2">
    <source>
        <dbReference type="EMBL" id="GAA4877345.1"/>
    </source>
</evidence>
<sequence>MVVEDDGGHPQDVQQPAGRHRGIRRAESARHHHHLHRPFDCGAAGPSIVRRPPPDASRPGGRQVRAPSRRLQPSAPPPAPKRRPPVGGALLNEAFSDDGPTIVNDCFDE</sequence>
<name>A0ABP9EHY1_9ACTN</name>
<protein>
    <submittedName>
        <fullName evidence="2">Uncharacterized protein</fullName>
    </submittedName>
</protein>